<dbReference type="RefSeq" id="WP_378050263.1">
    <property type="nucleotide sequence ID" value="NZ_JBHMDN010000025.1"/>
</dbReference>
<dbReference type="PANTHER" id="PTHR24221">
    <property type="entry name" value="ATP-BINDING CASSETTE SUB-FAMILY B"/>
    <property type="match status" value="1"/>
</dbReference>
<organism evidence="10 11">
    <name type="scientific">Cohnella cellulosilytica</name>
    <dbReference type="NCBI Taxonomy" id="986710"/>
    <lineage>
        <taxon>Bacteria</taxon>
        <taxon>Bacillati</taxon>
        <taxon>Bacillota</taxon>
        <taxon>Bacilli</taxon>
        <taxon>Bacillales</taxon>
        <taxon>Paenibacillaceae</taxon>
        <taxon>Cohnella</taxon>
    </lineage>
</organism>
<reference evidence="11" key="1">
    <citation type="journal article" date="2019" name="Int. J. Syst. Evol. Microbiol.">
        <title>The Global Catalogue of Microorganisms (GCM) 10K type strain sequencing project: providing services to taxonomists for standard genome sequencing and annotation.</title>
        <authorList>
            <consortium name="The Broad Institute Genomics Platform"/>
            <consortium name="The Broad Institute Genome Sequencing Center for Infectious Disease"/>
            <person name="Wu L."/>
            <person name="Ma J."/>
        </authorList>
    </citation>
    <scope>NUCLEOTIDE SEQUENCE [LARGE SCALE GENOMIC DNA]</scope>
    <source>
        <strain evidence="11">KCTC 12907</strain>
    </source>
</reference>
<dbReference type="InterPro" id="IPR039421">
    <property type="entry name" value="Type_1_exporter"/>
</dbReference>
<proteinExistence type="predicted"/>
<dbReference type="SMART" id="SM00382">
    <property type="entry name" value="AAA"/>
    <property type="match status" value="1"/>
</dbReference>
<name>A0ABW2FHR5_9BACL</name>
<evidence type="ECO:0000256" key="4">
    <source>
        <dbReference type="ARBA" id="ARBA00022840"/>
    </source>
</evidence>
<dbReference type="GO" id="GO:0005524">
    <property type="term" value="F:ATP binding"/>
    <property type="evidence" value="ECO:0007669"/>
    <property type="project" value="UniProtKB-KW"/>
</dbReference>
<keyword evidence="2 7" id="KW-0812">Transmembrane</keyword>
<comment type="caution">
    <text evidence="10">The sequence shown here is derived from an EMBL/GenBank/DDBJ whole genome shotgun (WGS) entry which is preliminary data.</text>
</comment>
<gene>
    <name evidence="10" type="ORF">ACFQMJ_29750</name>
</gene>
<dbReference type="InterPro" id="IPR036640">
    <property type="entry name" value="ABC1_TM_sf"/>
</dbReference>
<dbReference type="InterPro" id="IPR003593">
    <property type="entry name" value="AAA+_ATPase"/>
</dbReference>
<sequence>MRKKTGLARMLEIAGEKRGLLIVSGLLSALSAVASLVPYASVYFILRELLEHAAEPARADGAWMTRWGLFALLGLLGGLALTYSGGLASHAAAFRILYGLRVKLSAHIARLPLGWLNGTSTGAVKKTLEQNVEKVETFVAHQLPDLVHVAATTLLMISIMLTLNVWLALACILPIFLAFAVQMRLMSGPGTQDNVKKYYDSLERLSGSAVQYVRGMPAVKVFGQTVHSFRKFYADMMHYRDYCVKYTDQFQNGFLIFKVVLVSFAAFVLPVGVFLLSRDPGSVAFASVLLFFLIMAPGISAPMFKIMFLTSTLRDIREGVERIDRILEERPVPEPEHPRKPSSYDVSFDRVSFSYGADEAASEALADISFTARQGEVTALVGPSGAGKSTVANLVPRFWDVSAGAIRIGGVDVREMAAADLMDTVAFVFQDTFLFYDTIYGNIAVGRPDATPEEVYAAARSAQCHEFIGKLPQGYETRIGDGGVYLSGGEEQRIAVARAILKNSPILVLDEATAFADPENEYEMQLALGELMKGKTVIVIAHRLATIRDANLILVLNEGRIAERGKHAELIAARGIYERMWRAYTDANQWQLGSDREEEKANGHAAQHYRG</sequence>
<dbReference type="InterPro" id="IPR011527">
    <property type="entry name" value="ABC1_TM_dom"/>
</dbReference>
<keyword evidence="5 7" id="KW-1133">Transmembrane helix</keyword>
<feature type="transmembrane region" description="Helical" evidence="7">
    <location>
        <begin position="67"/>
        <end position="88"/>
    </location>
</feature>
<feature type="transmembrane region" description="Helical" evidence="7">
    <location>
        <begin position="255"/>
        <end position="277"/>
    </location>
</feature>
<protein>
    <submittedName>
        <fullName evidence="10">ABC transporter ATP-binding protein</fullName>
    </submittedName>
</protein>
<evidence type="ECO:0000256" key="7">
    <source>
        <dbReference type="SAM" id="Phobius"/>
    </source>
</evidence>
<evidence type="ECO:0000259" key="8">
    <source>
        <dbReference type="PROSITE" id="PS50893"/>
    </source>
</evidence>
<keyword evidence="11" id="KW-1185">Reference proteome</keyword>
<dbReference type="InterPro" id="IPR027417">
    <property type="entry name" value="P-loop_NTPase"/>
</dbReference>
<dbReference type="Gene3D" id="1.20.1560.10">
    <property type="entry name" value="ABC transporter type 1, transmembrane domain"/>
    <property type="match status" value="1"/>
</dbReference>
<feature type="transmembrane region" description="Helical" evidence="7">
    <location>
        <begin position="283"/>
        <end position="304"/>
    </location>
</feature>
<keyword evidence="6 7" id="KW-0472">Membrane</keyword>
<evidence type="ECO:0000256" key="5">
    <source>
        <dbReference type="ARBA" id="ARBA00022989"/>
    </source>
</evidence>
<dbReference type="Pfam" id="PF00664">
    <property type="entry name" value="ABC_membrane"/>
    <property type="match status" value="1"/>
</dbReference>
<evidence type="ECO:0000256" key="1">
    <source>
        <dbReference type="ARBA" id="ARBA00004651"/>
    </source>
</evidence>
<comment type="subcellular location">
    <subcellularLocation>
        <location evidence="1">Cell membrane</location>
        <topology evidence="1">Multi-pass membrane protein</topology>
    </subcellularLocation>
</comment>
<evidence type="ECO:0000256" key="3">
    <source>
        <dbReference type="ARBA" id="ARBA00022741"/>
    </source>
</evidence>
<keyword evidence="4 10" id="KW-0067">ATP-binding</keyword>
<feature type="transmembrane region" description="Helical" evidence="7">
    <location>
        <begin position="154"/>
        <end position="181"/>
    </location>
</feature>
<dbReference type="Pfam" id="PF00005">
    <property type="entry name" value="ABC_tran"/>
    <property type="match status" value="1"/>
</dbReference>
<evidence type="ECO:0000259" key="9">
    <source>
        <dbReference type="PROSITE" id="PS50929"/>
    </source>
</evidence>
<dbReference type="PROSITE" id="PS50929">
    <property type="entry name" value="ABC_TM1F"/>
    <property type="match status" value="1"/>
</dbReference>
<dbReference type="EMBL" id="JBHTAI010000025">
    <property type="protein sequence ID" value="MFC7152741.1"/>
    <property type="molecule type" value="Genomic_DNA"/>
</dbReference>
<dbReference type="PANTHER" id="PTHR24221:SF397">
    <property type="entry name" value="ABC TRANSPORTER, ATP-BINDING TRANSMEMBRANE PROTEIN"/>
    <property type="match status" value="1"/>
</dbReference>
<evidence type="ECO:0000313" key="10">
    <source>
        <dbReference type="EMBL" id="MFC7152741.1"/>
    </source>
</evidence>
<evidence type="ECO:0000256" key="2">
    <source>
        <dbReference type="ARBA" id="ARBA00022692"/>
    </source>
</evidence>
<dbReference type="InterPro" id="IPR003439">
    <property type="entry name" value="ABC_transporter-like_ATP-bd"/>
</dbReference>
<dbReference type="SUPFAM" id="SSF90123">
    <property type="entry name" value="ABC transporter transmembrane region"/>
    <property type="match status" value="1"/>
</dbReference>
<feature type="domain" description="ABC transmembrane type-1" evidence="9">
    <location>
        <begin position="26"/>
        <end position="315"/>
    </location>
</feature>
<accession>A0ABW2FHR5</accession>
<dbReference type="SUPFAM" id="SSF52540">
    <property type="entry name" value="P-loop containing nucleoside triphosphate hydrolases"/>
    <property type="match status" value="1"/>
</dbReference>
<evidence type="ECO:0000256" key="6">
    <source>
        <dbReference type="ARBA" id="ARBA00023136"/>
    </source>
</evidence>
<feature type="domain" description="ABC transporter" evidence="8">
    <location>
        <begin position="346"/>
        <end position="583"/>
    </location>
</feature>
<dbReference type="Gene3D" id="3.40.50.300">
    <property type="entry name" value="P-loop containing nucleotide triphosphate hydrolases"/>
    <property type="match status" value="1"/>
</dbReference>
<dbReference type="Proteomes" id="UP001596378">
    <property type="component" value="Unassembled WGS sequence"/>
</dbReference>
<feature type="transmembrane region" description="Helical" evidence="7">
    <location>
        <begin position="20"/>
        <end position="46"/>
    </location>
</feature>
<keyword evidence="3" id="KW-0547">Nucleotide-binding</keyword>
<dbReference type="PROSITE" id="PS50893">
    <property type="entry name" value="ABC_TRANSPORTER_2"/>
    <property type="match status" value="1"/>
</dbReference>
<evidence type="ECO:0000313" key="11">
    <source>
        <dbReference type="Proteomes" id="UP001596378"/>
    </source>
</evidence>